<evidence type="ECO:0000256" key="7">
    <source>
        <dbReference type="SAM" id="Phobius"/>
    </source>
</evidence>
<accession>A0A448MLX3</accession>
<gene>
    <name evidence="9" type="primary">epsL</name>
    <name evidence="9" type="ORF">NCTC8284_01169</name>
</gene>
<dbReference type="Proteomes" id="UP000278733">
    <property type="component" value="Chromosome"/>
</dbReference>
<sequence>MVSEKKRHSRWYERVFFSTTLQSFLGVTFSVFLPACIFWGDKLWLLETRLNTLIATSLAFISIAITLRILMKYPGNKSSSFIISTVLSWYFIVLLVLTILRLDYSNLLLSISFILTLFFCFIGYFLSRRWIIPKIAYIPLGRAVNVQNIPNVEWIELSKPALDSRRINAIAVDLHSTELTYEWQKFLSNCTLNQIPVYNVRQLEESLTGRVKIHHMYENDLGSLLPSPIYSLIKRVIDIFLILISFPITLPIMLITAVAIRLESQGGAMFIQKRVGQGGKEFNIYKFRSMCKDSEKDGAQFASASDMRVTGIGKFIRKTRIDELPQFFNVLKGDMSLIGPRPEQKAFVEQFEEQIPFYNYRHIVKPGISGWAQVVHGYAADVNDTRVKVEHDFYYIKHFSLWLDILIIFKTLKQCLQDLGQDRTRIISLRINDSSLSISILATTVKGF</sequence>
<feature type="transmembrane region" description="Helical" evidence="7">
    <location>
        <begin position="82"/>
        <end position="101"/>
    </location>
</feature>
<feature type="transmembrane region" description="Helical" evidence="7">
    <location>
        <begin position="52"/>
        <end position="70"/>
    </location>
</feature>
<evidence type="ECO:0000256" key="6">
    <source>
        <dbReference type="ARBA" id="ARBA00023136"/>
    </source>
</evidence>
<evidence type="ECO:0000313" key="9">
    <source>
        <dbReference type="EMBL" id="VEH66013.1"/>
    </source>
</evidence>
<dbReference type="KEGG" id="rpne:NCTC8284_01169"/>
<evidence type="ECO:0000256" key="4">
    <source>
        <dbReference type="ARBA" id="ARBA00022692"/>
    </source>
</evidence>
<dbReference type="EC" id="2.-.-.-" evidence="9"/>
<dbReference type="Pfam" id="PF02397">
    <property type="entry name" value="Bac_transf"/>
    <property type="match status" value="1"/>
</dbReference>
<evidence type="ECO:0000259" key="8">
    <source>
        <dbReference type="Pfam" id="PF02397"/>
    </source>
</evidence>
<evidence type="ECO:0000313" key="10">
    <source>
        <dbReference type="Proteomes" id="UP000278733"/>
    </source>
</evidence>
<evidence type="ECO:0000256" key="5">
    <source>
        <dbReference type="ARBA" id="ARBA00022989"/>
    </source>
</evidence>
<reference evidence="9 10" key="1">
    <citation type="submission" date="2018-12" db="EMBL/GenBank/DDBJ databases">
        <authorList>
            <consortium name="Pathogen Informatics"/>
        </authorList>
    </citation>
    <scope>NUCLEOTIDE SEQUENCE [LARGE SCALE GENOMIC DNA]</scope>
    <source>
        <strain evidence="9 10">NCTC8284</strain>
    </source>
</reference>
<keyword evidence="4 7" id="KW-0812">Transmembrane</keyword>
<evidence type="ECO:0000256" key="1">
    <source>
        <dbReference type="ARBA" id="ARBA00004141"/>
    </source>
</evidence>
<dbReference type="EMBL" id="LR134405">
    <property type="protein sequence ID" value="VEH66013.1"/>
    <property type="molecule type" value="Genomic_DNA"/>
</dbReference>
<keyword evidence="3 9" id="KW-0808">Transferase</keyword>
<feature type="transmembrane region" description="Helical" evidence="7">
    <location>
        <begin position="107"/>
        <end position="126"/>
    </location>
</feature>
<feature type="transmembrane region" description="Helical" evidence="7">
    <location>
        <begin position="239"/>
        <end position="260"/>
    </location>
</feature>
<keyword evidence="5 7" id="KW-1133">Transmembrane helix</keyword>
<protein>
    <submittedName>
        <fullName evidence="9">Sugar transferase</fullName>
        <ecNumber evidence="9">2.-.-.-</ecNumber>
    </submittedName>
</protein>
<comment type="subcellular location">
    <subcellularLocation>
        <location evidence="1">Membrane</location>
        <topology evidence="1">Multi-pass membrane protein</topology>
    </subcellularLocation>
</comment>
<dbReference type="GO" id="GO:0016020">
    <property type="term" value="C:membrane"/>
    <property type="evidence" value="ECO:0007669"/>
    <property type="project" value="UniProtKB-SubCell"/>
</dbReference>
<dbReference type="PANTHER" id="PTHR30576">
    <property type="entry name" value="COLANIC BIOSYNTHESIS UDP-GLUCOSE LIPID CARRIER TRANSFERASE"/>
    <property type="match status" value="1"/>
</dbReference>
<dbReference type="GO" id="GO:0016780">
    <property type="term" value="F:phosphotransferase activity, for other substituted phosphate groups"/>
    <property type="evidence" value="ECO:0007669"/>
    <property type="project" value="TreeGrafter"/>
</dbReference>
<dbReference type="AlphaFoldDB" id="A0A448MLX3"/>
<evidence type="ECO:0000256" key="2">
    <source>
        <dbReference type="ARBA" id="ARBA00006464"/>
    </source>
</evidence>
<evidence type="ECO:0000256" key="3">
    <source>
        <dbReference type="ARBA" id="ARBA00022679"/>
    </source>
</evidence>
<dbReference type="InterPro" id="IPR003362">
    <property type="entry name" value="Bact_transf"/>
</dbReference>
<feature type="transmembrane region" description="Helical" evidence="7">
    <location>
        <begin position="21"/>
        <end position="40"/>
    </location>
</feature>
<name>A0A448MLX3_9PAST</name>
<proteinExistence type="inferred from homology"/>
<dbReference type="STRING" id="758.GCA_000730685_00435"/>
<comment type="similarity">
    <text evidence="2">Belongs to the bacterial sugar transferase family.</text>
</comment>
<keyword evidence="6 7" id="KW-0472">Membrane</keyword>
<dbReference type="PANTHER" id="PTHR30576:SF0">
    <property type="entry name" value="UNDECAPRENYL-PHOSPHATE N-ACETYLGALACTOSAMINYL 1-PHOSPHATE TRANSFERASE-RELATED"/>
    <property type="match status" value="1"/>
</dbReference>
<dbReference type="InterPro" id="IPR017475">
    <property type="entry name" value="EPS_sugar_tfrase"/>
</dbReference>
<feature type="domain" description="Bacterial sugar transferase" evidence="8">
    <location>
        <begin position="234"/>
        <end position="416"/>
    </location>
</feature>
<organism evidence="9 10">
    <name type="scientific">Rodentibacter pneumotropicus</name>
    <dbReference type="NCBI Taxonomy" id="758"/>
    <lineage>
        <taxon>Bacteria</taxon>
        <taxon>Pseudomonadati</taxon>
        <taxon>Pseudomonadota</taxon>
        <taxon>Gammaproteobacteria</taxon>
        <taxon>Pasteurellales</taxon>
        <taxon>Pasteurellaceae</taxon>
        <taxon>Rodentibacter</taxon>
    </lineage>
</organism>
<dbReference type="NCBIfam" id="TIGR03025">
    <property type="entry name" value="EPS_sugtrans"/>
    <property type="match status" value="1"/>
</dbReference>